<proteinExistence type="predicted"/>
<feature type="domain" description="ChrB C-terminal" evidence="1">
    <location>
        <begin position="178"/>
        <end position="305"/>
    </location>
</feature>
<sequence length="314" mass="34574">MKKWLSLILGLPTANATARMRAWRALKASGAAVLRDGVYLLPDNPACREAMVAIERDILAINGTAYLLPIDDPEGERFIPLFERNADYSRLLGEVDACHAGLSPENALACSKQIRKLRKAFAQLARIDFFPGPAKQQLDDALQALESAASRALCADEPSSQDLPIELLDRRDYRGRLWATRQRPWVDRLASAWLIRRFIDPDARFLWLRSPEDCPAEALGFDYDGATFSHVGQRVTCETLIASFALAEPGLQRVAALVHYLDIGGAQPVEAAGVERVLAGLRETLTDDDQLLNAAGSLFDGLLAAFMQEPTSDE</sequence>
<keyword evidence="4" id="KW-1185">Reference proteome</keyword>
<dbReference type="STRING" id="289003.SAMN05216190_12075"/>
<dbReference type="InterPro" id="IPR018634">
    <property type="entry name" value="ChrB_C"/>
</dbReference>
<dbReference type="Pfam" id="PF20229">
    <property type="entry name" value="ChrB_N"/>
    <property type="match status" value="1"/>
</dbReference>
<dbReference type="Pfam" id="PF09828">
    <property type="entry name" value="ChrB_C"/>
    <property type="match status" value="1"/>
</dbReference>
<dbReference type="InterPro" id="IPR046858">
    <property type="entry name" value="ChrB_N"/>
</dbReference>
<accession>A0A1I5TJ86</accession>
<evidence type="ECO:0000259" key="1">
    <source>
        <dbReference type="Pfam" id="PF09828"/>
    </source>
</evidence>
<dbReference type="EMBL" id="FOWX01000020">
    <property type="protein sequence ID" value="SFP83124.1"/>
    <property type="molecule type" value="Genomic_DNA"/>
</dbReference>
<protein>
    <recommendedName>
        <fullName evidence="5">Chromate resistance protein</fullName>
    </recommendedName>
</protein>
<organism evidence="3 4">
    <name type="scientific">Pseudomonas borbori</name>
    <dbReference type="NCBI Taxonomy" id="289003"/>
    <lineage>
        <taxon>Bacteria</taxon>
        <taxon>Pseudomonadati</taxon>
        <taxon>Pseudomonadota</taxon>
        <taxon>Gammaproteobacteria</taxon>
        <taxon>Pseudomonadales</taxon>
        <taxon>Pseudomonadaceae</taxon>
        <taxon>Pseudomonas</taxon>
    </lineage>
</organism>
<dbReference type="Proteomes" id="UP000198784">
    <property type="component" value="Unassembled WGS sequence"/>
</dbReference>
<name>A0A1I5TJ86_9PSED</name>
<evidence type="ECO:0008006" key="5">
    <source>
        <dbReference type="Google" id="ProtNLM"/>
    </source>
</evidence>
<dbReference type="AlphaFoldDB" id="A0A1I5TJ86"/>
<evidence type="ECO:0000313" key="4">
    <source>
        <dbReference type="Proteomes" id="UP000198784"/>
    </source>
</evidence>
<feature type="domain" description="ChrB N-terminal" evidence="2">
    <location>
        <begin position="19"/>
        <end position="145"/>
    </location>
</feature>
<dbReference type="RefSeq" id="WP_090502530.1">
    <property type="nucleotide sequence ID" value="NZ_FOWX01000020.1"/>
</dbReference>
<reference evidence="4" key="1">
    <citation type="submission" date="2016-10" db="EMBL/GenBank/DDBJ databases">
        <authorList>
            <person name="Varghese N."/>
            <person name="Submissions S."/>
        </authorList>
    </citation>
    <scope>NUCLEOTIDE SEQUENCE [LARGE SCALE GENOMIC DNA]</scope>
    <source>
        <strain evidence="4">DSM 17834</strain>
    </source>
</reference>
<gene>
    <name evidence="3" type="ORF">SAMN05216190_12075</name>
</gene>
<evidence type="ECO:0000259" key="2">
    <source>
        <dbReference type="Pfam" id="PF20229"/>
    </source>
</evidence>
<dbReference type="OrthoDB" id="6605953at2"/>
<evidence type="ECO:0000313" key="3">
    <source>
        <dbReference type="EMBL" id="SFP83124.1"/>
    </source>
</evidence>